<dbReference type="STRING" id="216.LS73_05995"/>
<dbReference type="EMBL" id="UGJE01000002">
    <property type="protein sequence ID" value="STQ86008.1"/>
    <property type="molecule type" value="Genomic_DNA"/>
</dbReference>
<keyword evidence="4" id="KW-1185">Reference proteome</keyword>
<dbReference type="RefSeq" id="WP_034558314.1">
    <property type="nucleotide sequence ID" value="NZ_FZML01000005.1"/>
</dbReference>
<evidence type="ECO:0000313" key="2">
    <source>
        <dbReference type="EMBL" id="TLE01139.1"/>
    </source>
</evidence>
<organism evidence="1 4">
    <name type="scientific">Helicobacter muridarum</name>
    <dbReference type="NCBI Taxonomy" id="216"/>
    <lineage>
        <taxon>Bacteria</taxon>
        <taxon>Pseudomonadati</taxon>
        <taxon>Campylobacterota</taxon>
        <taxon>Epsilonproteobacteria</taxon>
        <taxon>Campylobacterales</taxon>
        <taxon>Helicobacteraceae</taxon>
        <taxon>Helicobacter</taxon>
    </lineage>
</organism>
<dbReference type="EMBL" id="JRPD02000003">
    <property type="protein sequence ID" value="TLE01139.1"/>
    <property type="molecule type" value="Genomic_DNA"/>
</dbReference>
<evidence type="ECO:0000313" key="4">
    <source>
        <dbReference type="Proteomes" id="UP000255139"/>
    </source>
</evidence>
<reference evidence="1 4" key="2">
    <citation type="submission" date="2018-06" db="EMBL/GenBank/DDBJ databases">
        <authorList>
            <consortium name="Pathogen Informatics"/>
            <person name="Doyle S."/>
        </authorList>
    </citation>
    <scope>NUCLEOTIDE SEQUENCE [LARGE SCALE GENOMIC DNA]</scope>
    <source>
        <strain evidence="1 4">NCTC12714</strain>
    </source>
</reference>
<gene>
    <name evidence="2" type="ORF">LS73_002370</name>
    <name evidence="1" type="ORF">NCTC12714_00798</name>
</gene>
<evidence type="ECO:0000313" key="3">
    <source>
        <dbReference type="Proteomes" id="UP000029922"/>
    </source>
</evidence>
<proteinExistence type="predicted"/>
<dbReference type="Proteomes" id="UP000255139">
    <property type="component" value="Unassembled WGS sequence"/>
</dbReference>
<dbReference type="OrthoDB" id="5330099at2"/>
<sequence length="95" mass="11397">MKRTSHKGESNKNFQDSKDKQLQQEIHALETQILDMFEVSFYFAGLDLKYLSKAFEYYIGLLDNEESQEYTAQNIISLIERIRRDKPEWFKIVQK</sequence>
<name>A0A099TW94_9HELI</name>
<dbReference type="AlphaFoldDB" id="A0A099TW94"/>
<dbReference type="Proteomes" id="UP000029922">
    <property type="component" value="Unassembled WGS sequence"/>
</dbReference>
<accession>A0A099TW94</accession>
<protein>
    <submittedName>
        <fullName evidence="1">Uncharacterized protein</fullName>
    </submittedName>
</protein>
<reference evidence="2 3" key="1">
    <citation type="journal article" date="2014" name="Genome Announc.">
        <title>Draft genome sequences of eight enterohepatic helicobacter species isolated from both laboratory and wild rodents.</title>
        <authorList>
            <person name="Sheh A."/>
            <person name="Shen Z."/>
            <person name="Fox J.G."/>
        </authorList>
    </citation>
    <scope>NUCLEOTIDE SEQUENCE [LARGE SCALE GENOMIC DNA]</scope>
    <source>
        <strain evidence="2 3">ST1</strain>
    </source>
</reference>
<evidence type="ECO:0000313" key="1">
    <source>
        <dbReference type="EMBL" id="STQ86008.1"/>
    </source>
</evidence>